<evidence type="ECO:0000313" key="1">
    <source>
        <dbReference type="EMBL" id="EPH40881.1"/>
    </source>
</evidence>
<gene>
    <name evidence="1" type="ORF">STRAU_6096</name>
</gene>
<dbReference type="OrthoDB" id="4222963at2"/>
<protein>
    <submittedName>
        <fullName evidence="1">Uncharacterized protein</fullName>
    </submittedName>
</protein>
<name>S3ZAZ0_9ACTN</name>
<dbReference type="Proteomes" id="UP000014629">
    <property type="component" value="Unassembled WGS sequence"/>
</dbReference>
<reference evidence="1 2" key="1">
    <citation type="submission" date="2013-02" db="EMBL/GenBank/DDBJ databases">
        <title>Draft Genome Sequence of Streptomyces aurantiacus, Which Produces Setomimycin.</title>
        <authorList>
            <person name="Gruening B.A."/>
            <person name="Praeg A."/>
            <person name="Erxleben A."/>
            <person name="Guenther S."/>
            <person name="Mueller M."/>
        </authorList>
    </citation>
    <scope>NUCLEOTIDE SEQUENCE [LARGE SCALE GENOMIC DNA]</scope>
    <source>
        <strain evidence="1 2">JA 4570</strain>
    </source>
</reference>
<proteinExistence type="predicted"/>
<evidence type="ECO:0000313" key="2">
    <source>
        <dbReference type="Proteomes" id="UP000014629"/>
    </source>
</evidence>
<accession>S3ZAZ0</accession>
<sequence>MNLDDTLDLLSQIALVDDRVVKATETEQAAQLTMWAAILRDVPLDFAGRAVGEHYAESAWPIMPKDIAARWRSVARDRLGRHTGTFEPTAHPHLDPDDIPGYRAALRAQREAVRTGCEAPAELRALLAGSGPVADGRPNDAYRQAREALRAARATPVESEAAS</sequence>
<dbReference type="AlphaFoldDB" id="S3ZAZ0"/>
<keyword evidence="2" id="KW-1185">Reference proteome</keyword>
<dbReference type="EMBL" id="AOPZ01000361">
    <property type="protein sequence ID" value="EPH40881.1"/>
    <property type="molecule type" value="Genomic_DNA"/>
</dbReference>
<comment type="caution">
    <text evidence="1">The sequence shown here is derived from an EMBL/GenBank/DDBJ whole genome shotgun (WGS) entry which is preliminary data.</text>
</comment>
<organism evidence="1 2">
    <name type="scientific">Streptomyces aurantiacus JA 4570</name>
    <dbReference type="NCBI Taxonomy" id="1286094"/>
    <lineage>
        <taxon>Bacteria</taxon>
        <taxon>Bacillati</taxon>
        <taxon>Actinomycetota</taxon>
        <taxon>Actinomycetes</taxon>
        <taxon>Kitasatosporales</taxon>
        <taxon>Streptomycetaceae</taxon>
        <taxon>Streptomyces</taxon>
        <taxon>Streptomyces aurantiacus group</taxon>
    </lineage>
</organism>
<dbReference type="PATRIC" id="fig|1286094.4.peg.6024"/>
<dbReference type="RefSeq" id="WP_016644217.1">
    <property type="nucleotide sequence ID" value="NZ_AOPZ01000361.1"/>
</dbReference>